<feature type="domain" description="PARG catalytic Macro" evidence="5">
    <location>
        <begin position="777"/>
        <end position="824"/>
    </location>
</feature>
<evidence type="ECO:0000313" key="8">
    <source>
        <dbReference type="Proteomes" id="UP001153737"/>
    </source>
</evidence>
<evidence type="ECO:0000256" key="1">
    <source>
        <dbReference type="ARBA" id="ARBA00009545"/>
    </source>
</evidence>
<feature type="compositionally biased region" description="Low complexity" evidence="4">
    <location>
        <begin position="710"/>
        <end position="722"/>
    </location>
</feature>
<dbReference type="PANTHER" id="PTHR12837">
    <property type="entry name" value="POLY ADP-RIBOSE GLYCOHYDROLASE"/>
    <property type="match status" value="1"/>
</dbReference>
<feature type="region of interest" description="Disordered" evidence="4">
    <location>
        <begin position="345"/>
        <end position="365"/>
    </location>
</feature>
<evidence type="ECO:0000259" key="6">
    <source>
        <dbReference type="Pfam" id="PF20811"/>
    </source>
</evidence>
<feature type="domain" description="PARG helical" evidence="6">
    <location>
        <begin position="71"/>
        <end position="177"/>
    </location>
</feature>
<dbReference type="GO" id="GO:0006282">
    <property type="term" value="P:regulation of DNA repair"/>
    <property type="evidence" value="ECO:0007669"/>
    <property type="project" value="InterPro"/>
</dbReference>
<keyword evidence="8" id="KW-1185">Reference proteome</keyword>
<reference evidence="7" key="2">
    <citation type="submission" date="2022-10" db="EMBL/GenBank/DDBJ databases">
        <authorList>
            <consortium name="ENA_rothamsted_submissions"/>
            <consortium name="culmorum"/>
            <person name="King R."/>
        </authorList>
    </citation>
    <scope>NUCLEOTIDE SEQUENCE</scope>
</reference>
<dbReference type="Pfam" id="PF05028">
    <property type="entry name" value="PARG_cat_C"/>
    <property type="match status" value="2"/>
</dbReference>
<evidence type="ECO:0000259" key="5">
    <source>
        <dbReference type="Pfam" id="PF05028"/>
    </source>
</evidence>
<dbReference type="GO" id="GO:0004649">
    <property type="term" value="F:poly(ADP-ribose) glycohydrolase activity"/>
    <property type="evidence" value="ECO:0007669"/>
    <property type="project" value="UniProtKB-EC"/>
</dbReference>
<dbReference type="GO" id="GO:0005737">
    <property type="term" value="C:cytoplasm"/>
    <property type="evidence" value="ECO:0007669"/>
    <property type="project" value="TreeGrafter"/>
</dbReference>
<dbReference type="GO" id="GO:0009225">
    <property type="term" value="P:nucleotide-sugar metabolic process"/>
    <property type="evidence" value="ECO:0007669"/>
    <property type="project" value="TreeGrafter"/>
</dbReference>
<dbReference type="EMBL" id="OU896715">
    <property type="protein sequence ID" value="CAH1183134.1"/>
    <property type="molecule type" value="Genomic_DNA"/>
</dbReference>
<evidence type="ECO:0000256" key="4">
    <source>
        <dbReference type="SAM" id="MobiDB-lite"/>
    </source>
</evidence>
<reference evidence="7" key="1">
    <citation type="submission" date="2022-01" db="EMBL/GenBank/DDBJ databases">
        <authorList>
            <person name="King R."/>
        </authorList>
    </citation>
    <scope>NUCLEOTIDE SEQUENCE</scope>
</reference>
<dbReference type="Proteomes" id="UP001153737">
    <property type="component" value="Chromosome 9"/>
</dbReference>
<dbReference type="InterPro" id="IPR007724">
    <property type="entry name" value="Poly_GlycHdrlase"/>
</dbReference>
<dbReference type="InterPro" id="IPR046372">
    <property type="entry name" value="PARG_cat_C"/>
</dbReference>
<organism evidence="7 8">
    <name type="scientific">Phaedon cochleariae</name>
    <name type="common">Mustard beetle</name>
    <dbReference type="NCBI Taxonomy" id="80249"/>
    <lineage>
        <taxon>Eukaryota</taxon>
        <taxon>Metazoa</taxon>
        <taxon>Ecdysozoa</taxon>
        <taxon>Arthropoda</taxon>
        <taxon>Hexapoda</taxon>
        <taxon>Insecta</taxon>
        <taxon>Pterygota</taxon>
        <taxon>Neoptera</taxon>
        <taxon>Endopterygota</taxon>
        <taxon>Coleoptera</taxon>
        <taxon>Polyphaga</taxon>
        <taxon>Cucujiformia</taxon>
        <taxon>Chrysomeloidea</taxon>
        <taxon>Chrysomelidae</taxon>
        <taxon>Chrysomelinae</taxon>
        <taxon>Chrysomelini</taxon>
        <taxon>Phaedon</taxon>
    </lineage>
</organism>
<gene>
    <name evidence="7" type="ORF">PHAECO_LOCUS13120</name>
</gene>
<feature type="region of interest" description="Disordered" evidence="4">
    <location>
        <begin position="460"/>
        <end position="485"/>
    </location>
</feature>
<dbReference type="PANTHER" id="PTHR12837:SF14">
    <property type="entry name" value="POLY(ADP-RIBOSE) GLYCOHYDROLASE"/>
    <property type="match status" value="1"/>
</dbReference>
<evidence type="ECO:0000256" key="2">
    <source>
        <dbReference type="ARBA" id="ARBA00012255"/>
    </source>
</evidence>
<dbReference type="GO" id="GO:0005975">
    <property type="term" value="P:carbohydrate metabolic process"/>
    <property type="evidence" value="ECO:0007669"/>
    <property type="project" value="InterPro"/>
</dbReference>
<proteinExistence type="inferred from homology"/>
<comment type="similarity">
    <text evidence="1">Belongs to the poly(ADP-ribose) glycohydrolase family.</text>
</comment>
<dbReference type="OrthoDB" id="6154436at2759"/>
<dbReference type="AlphaFoldDB" id="A0A9P0DRM6"/>
<feature type="domain" description="PARG catalytic Macro" evidence="5">
    <location>
        <begin position="200"/>
        <end position="346"/>
    </location>
</feature>
<feature type="compositionally biased region" description="Polar residues" evidence="4">
    <location>
        <begin position="345"/>
        <end position="355"/>
    </location>
</feature>
<dbReference type="EC" id="3.2.1.143" evidence="2"/>
<name>A0A9P0DRM6_PHACE</name>
<feature type="region of interest" description="Disordered" evidence="4">
    <location>
        <begin position="707"/>
        <end position="727"/>
    </location>
</feature>
<protein>
    <recommendedName>
        <fullName evidence="2">poly(ADP-ribose) glycohydrolase</fullName>
        <ecNumber evidence="2">3.2.1.143</ecNumber>
    </recommendedName>
</protein>
<dbReference type="InterPro" id="IPR048362">
    <property type="entry name" value="PARG_helical"/>
</dbReference>
<evidence type="ECO:0000313" key="7">
    <source>
        <dbReference type="EMBL" id="CAH1183134.1"/>
    </source>
</evidence>
<dbReference type="Pfam" id="PF20811">
    <property type="entry name" value="PARG_cat_N"/>
    <property type="match status" value="1"/>
</dbReference>
<sequence length="876" mass="99139">MALVMLPSDLPWWDSVKRQLKQISECRNSKDLVERMHKIYEMCNVSLEPDEETVDPKQFTRFQNFLDNDLTNAERNVFFSKTLPNMVSRALQLKELRPRGGLHFSLQQQSDCTELQYSFVSSLIANAFFSTFPKRTSRTHPTLQNFNFGEFFKTLNSNVQKSKLKSVLYYFEWLESAENSNGSLRILRQVMSSKEWLTIEDWLECNLPLCHLKIKHDGKLDRSEEDSLQICFASSKIGGDVLENGFAQECINLVTAPELLAVLLNVEALEDNEVLTVENVRHISRITDPKQRALFEKIESPKQITVCCMDAEDYTKLPIGQYEEDNILRELNKCLLGFQQKQTKCNEKGTPQTPHNNRRRLSPIGESIGSTLSDTVNVPMITQQSCSTNRSGSNSPVSENNNTLGQRLCVQLNMDKIMQNRGKTANSDSLVHSRRGRFIVLGSSGECLPISRVPLEDEKSDYSSFSSSENEFHSAKTSLDDGSEDENYHKRYSIDLENPERRNLFAQKLKDVLRKEVTSNTESSSDESSYAVGISVAGSGLEDQDIRVRRGGSTGFALREDSLDENFLDCSLKQEKQWIDKFKSKQSALIRKESNKSSEYSFSTEYSSELEEVYEQFSRWLENPLLETEKGTKRELDTRELAVVRFAGSILKRTLSESFVGIPVPMTENCDSNPGVDTEYCTKKNKLVLNAKSLSLELAKQKHRLAAQLSSDSSTKKNSSPSQAIQQSENFTKKRKFWIASCITEAIVQTLEDISVNVSLPQSLQLSQISSRPDTGPRAVSTGNWGCGTSRKGDVQLKAIVQWLAASVAGIPHLEYRTAGHQQLVKLDTVRRILIDRRWTVKDLAQAALRYSHRVLRGKALSGTLFEELIGADRTM</sequence>
<keyword evidence="3" id="KW-0378">Hydrolase</keyword>
<dbReference type="GO" id="GO:1990966">
    <property type="term" value="P:ATP generation from poly-ADP-D-ribose"/>
    <property type="evidence" value="ECO:0007669"/>
    <property type="project" value="TreeGrafter"/>
</dbReference>
<dbReference type="GO" id="GO:0005634">
    <property type="term" value="C:nucleus"/>
    <property type="evidence" value="ECO:0007669"/>
    <property type="project" value="TreeGrafter"/>
</dbReference>
<accession>A0A9P0DRM6</accession>
<evidence type="ECO:0000256" key="3">
    <source>
        <dbReference type="ARBA" id="ARBA00022801"/>
    </source>
</evidence>